<organism evidence="1 2">
    <name type="scientific">Arctium lappa</name>
    <name type="common">Greater burdock</name>
    <name type="synonym">Lappa major</name>
    <dbReference type="NCBI Taxonomy" id="4217"/>
    <lineage>
        <taxon>Eukaryota</taxon>
        <taxon>Viridiplantae</taxon>
        <taxon>Streptophyta</taxon>
        <taxon>Embryophyta</taxon>
        <taxon>Tracheophyta</taxon>
        <taxon>Spermatophyta</taxon>
        <taxon>Magnoliopsida</taxon>
        <taxon>eudicotyledons</taxon>
        <taxon>Gunneridae</taxon>
        <taxon>Pentapetalae</taxon>
        <taxon>asterids</taxon>
        <taxon>campanulids</taxon>
        <taxon>Asterales</taxon>
        <taxon>Asteraceae</taxon>
        <taxon>Carduoideae</taxon>
        <taxon>Cardueae</taxon>
        <taxon>Arctiinae</taxon>
        <taxon>Arctium</taxon>
    </lineage>
</organism>
<evidence type="ECO:0000313" key="1">
    <source>
        <dbReference type="EMBL" id="KAI3747115.1"/>
    </source>
</evidence>
<dbReference type="EMBL" id="CM042049">
    <property type="protein sequence ID" value="KAI3747115.1"/>
    <property type="molecule type" value="Genomic_DNA"/>
</dbReference>
<proteinExistence type="predicted"/>
<sequence length="264" mass="29067">MVPTISGLSSSSSSYSSVIVLRVNCSKFSNRNLKKIGKKFEVCTTMVQQTTVQGASATYAKEMERLSAKESLLLAFQAKMEVHCFNMYAIQPPPYVPNATEHIPEATMVAGPDEDPPVYLSGLCGFLVYSTANCFVLLVDSKNSLDSSHGSDTLLTIRNHNLLHIMKRERKGNNKGGIGKKKMKGSTTETKFLQELVLYVASAALSCLVLFVGLKHLDPNVEVSKKGLEQKIEISKRLGRPLIQTSPYEPEDFVILISCMRGLE</sequence>
<reference evidence="1 2" key="2">
    <citation type="journal article" date="2022" name="Mol. Ecol. Resour.">
        <title>The genomes of chicory, endive, great burdock and yacon provide insights into Asteraceae paleo-polyploidization history and plant inulin production.</title>
        <authorList>
            <person name="Fan W."/>
            <person name="Wang S."/>
            <person name="Wang H."/>
            <person name="Wang A."/>
            <person name="Jiang F."/>
            <person name="Liu H."/>
            <person name="Zhao H."/>
            <person name="Xu D."/>
            <person name="Zhang Y."/>
        </authorList>
    </citation>
    <scope>NUCLEOTIDE SEQUENCE [LARGE SCALE GENOMIC DNA]</scope>
    <source>
        <strain evidence="2">cv. Niubang</strain>
    </source>
</reference>
<evidence type="ECO:0000313" key="2">
    <source>
        <dbReference type="Proteomes" id="UP001055879"/>
    </source>
</evidence>
<reference evidence="2" key="1">
    <citation type="journal article" date="2022" name="Mol. Ecol. Resour.">
        <title>The genomes of chicory, endive, great burdock and yacon provide insights into Asteraceae palaeo-polyploidization history and plant inulin production.</title>
        <authorList>
            <person name="Fan W."/>
            <person name="Wang S."/>
            <person name="Wang H."/>
            <person name="Wang A."/>
            <person name="Jiang F."/>
            <person name="Liu H."/>
            <person name="Zhao H."/>
            <person name="Xu D."/>
            <person name="Zhang Y."/>
        </authorList>
    </citation>
    <scope>NUCLEOTIDE SEQUENCE [LARGE SCALE GENOMIC DNA]</scope>
    <source>
        <strain evidence="2">cv. Niubang</strain>
    </source>
</reference>
<name>A0ACB9DL11_ARCLA</name>
<gene>
    <name evidence="1" type="ORF">L6452_09562</name>
</gene>
<protein>
    <submittedName>
        <fullName evidence="1">Uncharacterized protein</fullName>
    </submittedName>
</protein>
<comment type="caution">
    <text evidence="1">The sequence shown here is derived from an EMBL/GenBank/DDBJ whole genome shotgun (WGS) entry which is preliminary data.</text>
</comment>
<dbReference type="Proteomes" id="UP001055879">
    <property type="component" value="Linkage Group LG03"/>
</dbReference>
<accession>A0ACB9DL11</accession>
<keyword evidence="2" id="KW-1185">Reference proteome</keyword>